<dbReference type="Pfam" id="PF01610">
    <property type="entry name" value="DDE_Tnp_ISL3"/>
    <property type="match status" value="1"/>
</dbReference>
<dbReference type="STRING" id="290633.GOX1194"/>
<dbReference type="InterPro" id="IPR047951">
    <property type="entry name" value="Transpos_ISL3"/>
</dbReference>
<sequence>MGLKPDHRRRFFRTFRDGYLVLRFRNWEIQKVVHFHGYSPVSRLRSLDLPRSLVVRRVVALDNRVEIEVGLRKRSAVCPDCQCPTQRIHSFYQRKLADLPWQSRPATLIVSVPRFFCQTMLCPRRTFVMPLEGITVRHGRQTTRLADLHYYIAHTLGGSAGARMTVRLCCPISADTLVRRLLSRVQNTTKGTALTRVVGVDDWAWRRGHHYGTIVVDLEKNDVIDLLPDRDADTLARWLQVHPGIEIIARDRAGTYADGCRRGAPSALQVTDRWHLLKNLSDAFVSILDRFTTTVRTLTRQMNVSTVVSKISETIRAHPEEAQAVVRSASGERRDILFKEALALKAAGHSIQAIATTIGVERKTVRRWFQRGHAPPWKRTVPSRSILVPYTAHLEKRWSEGCRNSRQLWRELLEQGFAGQYGTVWKWVATRQRCSAKPVPSAHVVAPRGRRLARLLLAEDPLSAGQEGLLVPALLEAEPHLAVTLCWLRKMQTLLCKRGDTCTGGDLKALLEEGKTTLLSRLIPALERDAAAIEASLVTPWTTSPVEGQISRLKMIKRTMFGRAGFELLRARVLQPA</sequence>
<dbReference type="PANTHER" id="PTHR33498">
    <property type="entry name" value="TRANSPOSASE FOR INSERTION SEQUENCE ELEMENT IS1557"/>
    <property type="match status" value="1"/>
</dbReference>
<reference evidence="3 4" key="1">
    <citation type="journal article" date="2005" name="Nat. Biotechnol.">
        <title>Complete genome sequence of the acetic acid bacterium Gluconobacter oxydans.</title>
        <authorList>
            <person name="Prust C."/>
            <person name="Hoffmeister M."/>
            <person name="Liesegang H."/>
            <person name="Wiezer A."/>
            <person name="Fricke W.F."/>
            <person name="Ehrenreich A."/>
            <person name="Gottschalk G."/>
            <person name="Deppenmeier U."/>
        </authorList>
    </citation>
    <scope>NUCLEOTIDE SEQUENCE [LARGE SCALE GENOMIC DNA]</scope>
    <source>
        <strain evidence="3 4">621H</strain>
    </source>
</reference>
<evidence type="ECO:0000259" key="2">
    <source>
        <dbReference type="Pfam" id="PF14690"/>
    </source>
</evidence>
<feature type="domain" description="Transposase IS204/IS1001/IS1096/IS1165 zinc-finger" evidence="2">
    <location>
        <begin position="75"/>
        <end position="119"/>
    </location>
</feature>
<evidence type="ECO:0000313" key="3">
    <source>
        <dbReference type="EMBL" id="AAW60955.1"/>
    </source>
</evidence>
<dbReference type="RefSeq" id="WP_011252747.1">
    <property type="nucleotide sequence ID" value="NZ_LT900338.1"/>
</dbReference>
<accession>Q5FRP1</accession>
<dbReference type="HOGENOM" id="CLU_029608_5_1_5"/>
<dbReference type="EMBL" id="CP000009">
    <property type="protein sequence ID" value="AAW60955.1"/>
    <property type="molecule type" value="Genomic_DNA"/>
</dbReference>
<gene>
    <name evidence="3" type="ordered locus">GOX1194</name>
</gene>
<dbReference type="PANTHER" id="PTHR33498:SF1">
    <property type="entry name" value="TRANSPOSASE FOR INSERTION SEQUENCE ELEMENT IS1557"/>
    <property type="match status" value="1"/>
</dbReference>
<dbReference type="AlphaFoldDB" id="Q5FRP1"/>
<evidence type="ECO:0000259" key="1">
    <source>
        <dbReference type="Pfam" id="PF01610"/>
    </source>
</evidence>
<protein>
    <submittedName>
        <fullName evidence="3">Transposase</fullName>
    </submittedName>
</protein>
<dbReference type="NCBIfam" id="NF033550">
    <property type="entry name" value="transpos_ISL3"/>
    <property type="match status" value="1"/>
</dbReference>
<evidence type="ECO:0000313" key="4">
    <source>
        <dbReference type="Proteomes" id="UP000006375"/>
    </source>
</evidence>
<dbReference type="InterPro" id="IPR002560">
    <property type="entry name" value="Transposase_DDE"/>
</dbReference>
<dbReference type="KEGG" id="gox:GOX1194"/>
<dbReference type="Pfam" id="PF14690">
    <property type="entry name" value="Zn_ribbon_ISL3"/>
    <property type="match status" value="1"/>
</dbReference>
<dbReference type="Proteomes" id="UP000006375">
    <property type="component" value="Chromosome"/>
</dbReference>
<organism evidence="3 4">
    <name type="scientific">Gluconobacter oxydans (strain 621H)</name>
    <name type="common">Gluconobacter suboxydans</name>
    <dbReference type="NCBI Taxonomy" id="290633"/>
    <lineage>
        <taxon>Bacteria</taxon>
        <taxon>Pseudomonadati</taxon>
        <taxon>Pseudomonadota</taxon>
        <taxon>Alphaproteobacteria</taxon>
        <taxon>Acetobacterales</taxon>
        <taxon>Acetobacteraceae</taxon>
        <taxon>Gluconobacter</taxon>
    </lineage>
</organism>
<keyword evidence="4" id="KW-1185">Reference proteome</keyword>
<dbReference type="eggNOG" id="COG3464">
    <property type="taxonomic scope" value="Bacteria"/>
</dbReference>
<name>Q5FRP1_GLUOX</name>
<dbReference type="InterPro" id="IPR029261">
    <property type="entry name" value="Transposase_Znf"/>
</dbReference>
<proteinExistence type="predicted"/>
<feature type="domain" description="Transposase IS204/IS1001/IS1096/IS1165 DDE" evidence="1">
    <location>
        <begin position="198"/>
        <end position="299"/>
    </location>
</feature>